<dbReference type="Gene3D" id="3.40.50.2300">
    <property type="match status" value="1"/>
</dbReference>
<keyword evidence="1 2" id="KW-0597">Phosphoprotein</keyword>
<dbReference type="RefSeq" id="WP_210511287.1">
    <property type="nucleotide sequence ID" value="NZ_JAFIDN010000004.1"/>
</dbReference>
<organism evidence="4 5">
    <name type="scientific">Natronogracilivirga saccharolytica</name>
    <dbReference type="NCBI Taxonomy" id="2812953"/>
    <lineage>
        <taxon>Bacteria</taxon>
        <taxon>Pseudomonadati</taxon>
        <taxon>Balneolota</taxon>
        <taxon>Balneolia</taxon>
        <taxon>Balneolales</taxon>
        <taxon>Cyclonatronaceae</taxon>
        <taxon>Natronogracilivirga</taxon>
    </lineage>
</organism>
<dbReference type="InterPro" id="IPR011006">
    <property type="entry name" value="CheY-like_superfamily"/>
</dbReference>
<proteinExistence type="predicted"/>
<dbReference type="Proteomes" id="UP000673975">
    <property type="component" value="Unassembled WGS sequence"/>
</dbReference>
<keyword evidence="5" id="KW-1185">Reference proteome</keyword>
<reference evidence="4" key="1">
    <citation type="submission" date="2021-02" db="EMBL/GenBank/DDBJ databases">
        <title>Natronogracilivirga saccharolytica gen. nov. sp. nov. a new anaerobic, haloalkiliphilic carbohydrate-fermenting bacterium from soda lake and proposing of Cyclonatronumiaceae fam. nov. in the phylum Balneolaeota.</title>
        <authorList>
            <person name="Zhilina T.N."/>
            <person name="Sorokin D.Y."/>
            <person name="Zavarzina D.G."/>
            <person name="Toshchakov S.V."/>
            <person name="Kublanov I.V."/>
        </authorList>
    </citation>
    <scope>NUCLEOTIDE SEQUENCE</scope>
    <source>
        <strain evidence="4">Z-1702</strain>
    </source>
</reference>
<dbReference type="AlphaFoldDB" id="A0A8J7S8V7"/>
<evidence type="ECO:0000313" key="4">
    <source>
        <dbReference type="EMBL" id="MBP3192386.1"/>
    </source>
</evidence>
<dbReference type="InterPro" id="IPR050595">
    <property type="entry name" value="Bact_response_regulator"/>
</dbReference>
<dbReference type="SUPFAM" id="SSF52172">
    <property type="entry name" value="CheY-like"/>
    <property type="match status" value="1"/>
</dbReference>
<feature type="domain" description="Response regulatory" evidence="3">
    <location>
        <begin position="3"/>
        <end position="118"/>
    </location>
</feature>
<dbReference type="SMART" id="SM00448">
    <property type="entry name" value="REC"/>
    <property type="match status" value="1"/>
</dbReference>
<dbReference type="PANTHER" id="PTHR44591">
    <property type="entry name" value="STRESS RESPONSE REGULATOR PROTEIN 1"/>
    <property type="match status" value="1"/>
</dbReference>
<protein>
    <submittedName>
        <fullName evidence="4">Response regulator</fullName>
    </submittedName>
</protein>
<feature type="modified residue" description="4-aspartylphosphate" evidence="2">
    <location>
        <position position="53"/>
    </location>
</feature>
<evidence type="ECO:0000313" key="5">
    <source>
        <dbReference type="Proteomes" id="UP000673975"/>
    </source>
</evidence>
<gene>
    <name evidence="4" type="ORF">NATSA_06910</name>
</gene>
<dbReference type="PANTHER" id="PTHR44591:SF3">
    <property type="entry name" value="RESPONSE REGULATORY DOMAIN-CONTAINING PROTEIN"/>
    <property type="match status" value="1"/>
</dbReference>
<dbReference type="PROSITE" id="PS50110">
    <property type="entry name" value="RESPONSE_REGULATORY"/>
    <property type="match status" value="1"/>
</dbReference>
<dbReference type="InterPro" id="IPR001789">
    <property type="entry name" value="Sig_transdc_resp-reg_receiver"/>
</dbReference>
<evidence type="ECO:0000256" key="2">
    <source>
        <dbReference type="PROSITE-ProRule" id="PRU00169"/>
    </source>
</evidence>
<sequence length="124" mass="13848">MKRAIIIEDDFIISLFLRNQLKRLDIEVVDILDSGEDLTRSALEHKPDLLLVDVELNGKLNGIEAVRNLPSNCKPGLIFITGSPNGKNREQIRKLKPLALLGKPVGAKDLSSIINTIYEKEIFS</sequence>
<accession>A0A8J7S8V7</accession>
<name>A0A8J7S8V7_9BACT</name>
<dbReference type="GO" id="GO:0000160">
    <property type="term" value="P:phosphorelay signal transduction system"/>
    <property type="evidence" value="ECO:0007669"/>
    <property type="project" value="InterPro"/>
</dbReference>
<dbReference type="Pfam" id="PF00072">
    <property type="entry name" value="Response_reg"/>
    <property type="match status" value="1"/>
</dbReference>
<evidence type="ECO:0000256" key="1">
    <source>
        <dbReference type="ARBA" id="ARBA00022553"/>
    </source>
</evidence>
<comment type="caution">
    <text evidence="4">The sequence shown here is derived from an EMBL/GenBank/DDBJ whole genome shotgun (WGS) entry which is preliminary data.</text>
</comment>
<evidence type="ECO:0000259" key="3">
    <source>
        <dbReference type="PROSITE" id="PS50110"/>
    </source>
</evidence>
<dbReference type="EMBL" id="JAFIDN010000004">
    <property type="protein sequence ID" value="MBP3192386.1"/>
    <property type="molecule type" value="Genomic_DNA"/>
</dbReference>